<reference evidence="2 3" key="1">
    <citation type="submission" date="2019-04" db="EMBL/GenBank/DDBJ databases">
        <title>Rhodococcus oryzae sp. nov., a novel actinomycete isolated from rhizosphere soil of rice (Oryza sativa L.).</title>
        <authorList>
            <person name="Li C."/>
        </authorList>
    </citation>
    <scope>NUCLEOTIDE SEQUENCE [LARGE SCALE GENOMIC DNA]</scope>
    <source>
        <strain evidence="2 3">NEAU-CX67</strain>
    </source>
</reference>
<comment type="caution">
    <text evidence="2">The sequence shown here is derived from an EMBL/GenBank/DDBJ whole genome shotgun (WGS) entry which is preliminary data.</text>
</comment>
<sequence>MSRHGSRIAGSLLVTSGVLLAGFSGAGLAQADPVLPPALAELLNSGSAGLGSVGAGQTAPDAPRLASVPNFRDVAGTGAGYAGANGKNLNKGVFYRADAIVPNDADLTTLEGLKLSAVYDLRSDQEVHDKADRVPAGAEYVRIPILSGNINDMVGLIKTPEDARNMMRQMNQAFVTGANEKDGFKQLLTELANTPGAQVYHCTAGKDRTGWTSMLLQSIAGVNDATIMSDYLLTNEYNKEWAAKTRAYIVATKGEEVAKLFDPLFGVEASYLQAGLDQVKADYGTVDKYLTDGLGLDQATIGKLKAKLLR</sequence>
<evidence type="ECO:0000313" key="2">
    <source>
        <dbReference type="EMBL" id="TJZ78326.1"/>
    </source>
</evidence>
<dbReference type="InterPro" id="IPR029021">
    <property type="entry name" value="Prot-tyrosine_phosphatase-like"/>
</dbReference>
<protein>
    <submittedName>
        <fullName evidence="2">Tyrosine-protein phosphatase</fullName>
    </submittedName>
</protein>
<keyword evidence="3" id="KW-1185">Reference proteome</keyword>
<dbReference type="PANTHER" id="PTHR31126:SF1">
    <property type="entry name" value="TYROSINE SPECIFIC PROTEIN PHOSPHATASES DOMAIN-CONTAINING PROTEIN"/>
    <property type="match status" value="1"/>
</dbReference>
<dbReference type="EMBL" id="SUMD01000004">
    <property type="protein sequence ID" value="TJZ78326.1"/>
    <property type="molecule type" value="Genomic_DNA"/>
</dbReference>
<proteinExistence type="inferred from homology"/>
<dbReference type="Proteomes" id="UP000305109">
    <property type="component" value="Unassembled WGS sequence"/>
</dbReference>
<gene>
    <name evidence="2" type="ORF">FCG67_09735</name>
</gene>
<comment type="similarity">
    <text evidence="1">Belongs to the protein-tyrosine phosphatase family.</text>
</comment>
<accession>A0ABY2RKN6</accession>
<dbReference type="Pfam" id="PF13350">
    <property type="entry name" value="Y_phosphatase3"/>
    <property type="match status" value="1"/>
</dbReference>
<name>A0ABY2RKN6_9NOCA</name>
<dbReference type="PANTHER" id="PTHR31126">
    <property type="entry name" value="TYROSINE-PROTEIN PHOSPHATASE"/>
    <property type="match status" value="1"/>
</dbReference>
<dbReference type="InterPro" id="IPR026893">
    <property type="entry name" value="Tyr/Ser_Pase_IphP-type"/>
</dbReference>
<evidence type="ECO:0000313" key="3">
    <source>
        <dbReference type="Proteomes" id="UP000305109"/>
    </source>
</evidence>
<dbReference type="SUPFAM" id="SSF52799">
    <property type="entry name" value="(Phosphotyrosine protein) phosphatases II"/>
    <property type="match status" value="1"/>
</dbReference>
<dbReference type="Gene3D" id="3.90.190.10">
    <property type="entry name" value="Protein tyrosine phosphatase superfamily"/>
    <property type="match status" value="1"/>
</dbReference>
<organism evidence="2 3">
    <name type="scientific">Rhodococcus oryzae</name>
    <dbReference type="NCBI Taxonomy" id="2571143"/>
    <lineage>
        <taxon>Bacteria</taxon>
        <taxon>Bacillati</taxon>
        <taxon>Actinomycetota</taxon>
        <taxon>Actinomycetes</taxon>
        <taxon>Mycobacteriales</taxon>
        <taxon>Nocardiaceae</taxon>
        <taxon>Rhodococcus</taxon>
    </lineage>
</organism>
<evidence type="ECO:0000256" key="1">
    <source>
        <dbReference type="ARBA" id="ARBA00009580"/>
    </source>
</evidence>